<protein>
    <submittedName>
        <fullName evidence="1">Uncharacterized protein</fullName>
    </submittedName>
</protein>
<dbReference type="AlphaFoldDB" id="A0A645CZQ2"/>
<evidence type="ECO:0000313" key="1">
    <source>
        <dbReference type="EMBL" id="MPM82343.1"/>
    </source>
</evidence>
<name>A0A645CZQ2_9ZZZZ</name>
<accession>A0A645CZQ2</accession>
<comment type="caution">
    <text evidence="1">The sequence shown here is derived from an EMBL/GenBank/DDBJ whole genome shotgun (WGS) entry which is preliminary data.</text>
</comment>
<proteinExistence type="predicted"/>
<sequence>MLERIGHETGQPAAGDVERARHVGKHGPVAGDDDAGRQALDQVERGSHVGEAFFALQFGEHHAEAVFPERVARDHQPLLGLEQDDGVHVVPRRGVDLPEPFAQADFVAGCECDIGAKWRAMLAGGLVAQGDRVPLAHLLEVAGRDARIHLRPAGLQCCIAAAVVAVQMGVDEQIKRPALQRGGHQIDGLRRMREIAAVHQRRAVLALEQHVVGRKPAALQHGDVTGKGWSSAGHGGMSRCIRIVLCWHCACQKVAKPDAACTMSATSFVVSFVEGLGSWLHGGCASSACSM</sequence>
<gene>
    <name evidence="1" type="ORF">SDC9_129404</name>
</gene>
<dbReference type="EMBL" id="VSSQ01031452">
    <property type="protein sequence ID" value="MPM82343.1"/>
    <property type="molecule type" value="Genomic_DNA"/>
</dbReference>
<organism evidence="1">
    <name type="scientific">bioreactor metagenome</name>
    <dbReference type="NCBI Taxonomy" id="1076179"/>
    <lineage>
        <taxon>unclassified sequences</taxon>
        <taxon>metagenomes</taxon>
        <taxon>ecological metagenomes</taxon>
    </lineage>
</organism>
<reference evidence="1" key="1">
    <citation type="submission" date="2019-08" db="EMBL/GenBank/DDBJ databases">
        <authorList>
            <person name="Kucharzyk K."/>
            <person name="Murdoch R.W."/>
            <person name="Higgins S."/>
            <person name="Loffler F."/>
        </authorList>
    </citation>
    <scope>NUCLEOTIDE SEQUENCE</scope>
</reference>